<evidence type="ECO:0000256" key="2">
    <source>
        <dbReference type="ARBA" id="ARBA00010386"/>
    </source>
</evidence>
<comment type="similarity">
    <text evidence="2">Belongs to the pinin family.</text>
</comment>
<dbReference type="InterPro" id="IPR006786">
    <property type="entry name" value="Pinin_SDK_MemA"/>
</dbReference>
<feature type="compositionally biased region" description="Low complexity" evidence="8">
    <location>
        <begin position="16"/>
        <end position="32"/>
    </location>
</feature>
<organism evidence="10 11">
    <name type="scientific">Serendipita vermifera MAFF 305830</name>
    <dbReference type="NCBI Taxonomy" id="933852"/>
    <lineage>
        <taxon>Eukaryota</taxon>
        <taxon>Fungi</taxon>
        <taxon>Dikarya</taxon>
        <taxon>Basidiomycota</taxon>
        <taxon>Agaricomycotina</taxon>
        <taxon>Agaricomycetes</taxon>
        <taxon>Sebacinales</taxon>
        <taxon>Serendipitaceae</taxon>
        <taxon>Serendipita</taxon>
    </lineage>
</organism>
<feature type="region of interest" description="Disordered" evidence="8">
    <location>
        <begin position="235"/>
        <end position="277"/>
    </location>
</feature>
<dbReference type="HOGENOM" id="CLU_068517_1_0_1"/>
<gene>
    <name evidence="10" type="ORF">M408DRAFT_330303</name>
</gene>
<evidence type="ECO:0000259" key="9">
    <source>
        <dbReference type="Pfam" id="PF04696"/>
    </source>
</evidence>
<proteinExistence type="inferred from homology"/>
<dbReference type="PANTHER" id="PTHR12707:SF0">
    <property type="entry name" value="PININ"/>
    <property type="match status" value="1"/>
</dbReference>
<feature type="compositionally biased region" description="Low complexity" evidence="8">
    <location>
        <begin position="255"/>
        <end position="277"/>
    </location>
</feature>
<dbReference type="PANTHER" id="PTHR12707">
    <property type="entry name" value="PINN"/>
    <property type="match status" value="1"/>
</dbReference>
<dbReference type="Pfam" id="PF04696">
    <property type="entry name" value="Pinin_SDK_memA"/>
    <property type="match status" value="1"/>
</dbReference>
<evidence type="ECO:0000256" key="3">
    <source>
        <dbReference type="ARBA" id="ARBA00022664"/>
    </source>
</evidence>
<evidence type="ECO:0000256" key="1">
    <source>
        <dbReference type="ARBA" id="ARBA00004123"/>
    </source>
</evidence>
<feature type="domain" description="Pinin/SDK/MemA protein" evidence="9">
    <location>
        <begin position="51"/>
        <end position="136"/>
    </location>
</feature>
<keyword evidence="4" id="KW-0805">Transcription regulation</keyword>
<dbReference type="OrthoDB" id="330772at2759"/>
<evidence type="ECO:0000313" key="11">
    <source>
        <dbReference type="Proteomes" id="UP000054097"/>
    </source>
</evidence>
<feature type="compositionally biased region" description="Basic and acidic residues" evidence="8">
    <location>
        <begin position="245"/>
        <end position="254"/>
    </location>
</feature>
<evidence type="ECO:0000256" key="5">
    <source>
        <dbReference type="ARBA" id="ARBA00023163"/>
    </source>
</evidence>
<dbReference type="EMBL" id="KN824302">
    <property type="protein sequence ID" value="KIM26934.1"/>
    <property type="molecule type" value="Genomic_DNA"/>
</dbReference>
<dbReference type="InterPro" id="IPR039853">
    <property type="entry name" value="Pinin"/>
</dbReference>
<dbReference type="AlphaFoldDB" id="A0A0C3B405"/>
<evidence type="ECO:0000256" key="8">
    <source>
        <dbReference type="SAM" id="MobiDB-lite"/>
    </source>
</evidence>
<keyword evidence="11" id="KW-1185">Reference proteome</keyword>
<keyword evidence="5" id="KW-0804">Transcription</keyword>
<keyword evidence="3" id="KW-0507">mRNA processing</keyword>
<keyword evidence="6" id="KW-0508">mRNA splicing</keyword>
<dbReference type="GO" id="GO:0008380">
    <property type="term" value="P:RNA splicing"/>
    <property type="evidence" value="ECO:0007669"/>
    <property type="project" value="UniProtKB-KW"/>
</dbReference>
<dbReference type="GO" id="GO:0071013">
    <property type="term" value="C:catalytic step 2 spliceosome"/>
    <property type="evidence" value="ECO:0007669"/>
    <property type="project" value="TreeGrafter"/>
</dbReference>
<dbReference type="GO" id="GO:0006397">
    <property type="term" value="P:mRNA processing"/>
    <property type="evidence" value="ECO:0007669"/>
    <property type="project" value="UniProtKB-KW"/>
</dbReference>
<reference evidence="11" key="2">
    <citation type="submission" date="2015-01" db="EMBL/GenBank/DDBJ databases">
        <title>Evolutionary Origins and Diversification of the Mycorrhizal Mutualists.</title>
        <authorList>
            <consortium name="DOE Joint Genome Institute"/>
            <consortium name="Mycorrhizal Genomics Consortium"/>
            <person name="Kohler A."/>
            <person name="Kuo A."/>
            <person name="Nagy L.G."/>
            <person name="Floudas D."/>
            <person name="Copeland A."/>
            <person name="Barry K.W."/>
            <person name="Cichocki N."/>
            <person name="Veneault-Fourrey C."/>
            <person name="LaButti K."/>
            <person name="Lindquist E.A."/>
            <person name="Lipzen A."/>
            <person name="Lundell T."/>
            <person name="Morin E."/>
            <person name="Murat C."/>
            <person name="Riley R."/>
            <person name="Ohm R."/>
            <person name="Sun H."/>
            <person name="Tunlid A."/>
            <person name="Henrissat B."/>
            <person name="Grigoriev I.V."/>
            <person name="Hibbett D.S."/>
            <person name="Martin F."/>
        </authorList>
    </citation>
    <scope>NUCLEOTIDE SEQUENCE [LARGE SCALE GENOMIC DNA]</scope>
    <source>
        <strain evidence="11">MAFF 305830</strain>
    </source>
</reference>
<evidence type="ECO:0000256" key="4">
    <source>
        <dbReference type="ARBA" id="ARBA00023015"/>
    </source>
</evidence>
<accession>A0A0C3B405</accession>
<evidence type="ECO:0000256" key="7">
    <source>
        <dbReference type="ARBA" id="ARBA00023242"/>
    </source>
</evidence>
<sequence>MSDIALSPKSPATPLDADASTSAAPIASAATSRPDRVRKKLDLSQGKRGAFSVLMGTLSKAKKEDKQRNASEAAQKRVLLEKRLHAKLARETTSVRRAEQSKRDKITASKKEEDLATKEKLVRHRYNQLPHLAGFLLSSDRIDTDLSSLSPHEVLRTLQPPRKSGTPHQQASVDSTIFYLPVKFLPWQEELIAKRSALVKDAVQKEWAEWKEERIRGLEEVEALKKQAEELAKILPTNEDDEDLRADAEMKVDDVASGPTATPAGPAAVGGSDAVEY</sequence>
<evidence type="ECO:0000313" key="10">
    <source>
        <dbReference type="EMBL" id="KIM26934.1"/>
    </source>
</evidence>
<evidence type="ECO:0000256" key="6">
    <source>
        <dbReference type="ARBA" id="ARBA00023187"/>
    </source>
</evidence>
<protein>
    <recommendedName>
        <fullName evidence="9">Pinin/SDK/MemA protein domain-containing protein</fullName>
    </recommendedName>
</protein>
<keyword evidence="7" id="KW-0539">Nucleus</keyword>
<comment type="subcellular location">
    <subcellularLocation>
        <location evidence="1">Nucleus</location>
    </subcellularLocation>
</comment>
<dbReference type="STRING" id="933852.A0A0C3B405"/>
<feature type="region of interest" description="Disordered" evidence="8">
    <location>
        <begin position="1"/>
        <end position="37"/>
    </location>
</feature>
<dbReference type="Proteomes" id="UP000054097">
    <property type="component" value="Unassembled WGS sequence"/>
</dbReference>
<reference evidence="10 11" key="1">
    <citation type="submission" date="2014-04" db="EMBL/GenBank/DDBJ databases">
        <authorList>
            <consortium name="DOE Joint Genome Institute"/>
            <person name="Kuo A."/>
            <person name="Zuccaro A."/>
            <person name="Kohler A."/>
            <person name="Nagy L.G."/>
            <person name="Floudas D."/>
            <person name="Copeland A."/>
            <person name="Barry K.W."/>
            <person name="Cichocki N."/>
            <person name="Veneault-Fourrey C."/>
            <person name="LaButti K."/>
            <person name="Lindquist E.A."/>
            <person name="Lipzen A."/>
            <person name="Lundell T."/>
            <person name="Morin E."/>
            <person name="Murat C."/>
            <person name="Sun H."/>
            <person name="Tunlid A."/>
            <person name="Henrissat B."/>
            <person name="Grigoriev I.V."/>
            <person name="Hibbett D.S."/>
            <person name="Martin F."/>
            <person name="Nordberg H.P."/>
            <person name="Cantor M.N."/>
            <person name="Hua S.X."/>
        </authorList>
    </citation>
    <scope>NUCLEOTIDE SEQUENCE [LARGE SCALE GENOMIC DNA]</scope>
    <source>
        <strain evidence="10 11">MAFF 305830</strain>
    </source>
</reference>
<name>A0A0C3B405_SERVB</name>
<feature type="region of interest" description="Disordered" evidence="8">
    <location>
        <begin position="90"/>
        <end position="114"/>
    </location>
</feature>